<dbReference type="AlphaFoldDB" id="A0AAD8MMI7"/>
<feature type="transmembrane region" description="Helical" evidence="5">
    <location>
        <begin position="117"/>
        <end position="137"/>
    </location>
</feature>
<feature type="transmembrane region" description="Helical" evidence="5">
    <location>
        <begin position="227"/>
        <end position="245"/>
    </location>
</feature>
<feature type="transmembrane region" description="Helical" evidence="5">
    <location>
        <begin position="83"/>
        <end position="105"/>
    </location>
</feature>
<evidence type="ECO:0000313" key="7">
    <source>
        <dbReference type="EMBL" id="KAK1378034.1"/>
    </source>
</evidence>
<comment type="caution">
    <text evidence="7">The sequence shown here is derived from an EMBL/GenBank/DDBJ whole genome shotgun (WGS) entry which is preliminary data.</text>
</comment>
<keyword evidence="5" id="KW-1133">Transmembrane helix</keyword>
<evidence type="ECO:0000259" key="6">
    <source>
        <dbReference type="Pfam" id="PF00487"/>
    </source>
</evidence>
<accession>A0AAD8MMI7</accession>
<evidence type="ECO:0000256" key="3">
    <source>
        <dbReference type="ARBA" id="ARBA00023002"/>
    </source>
</evidence>
<reference evidence="7" key="2">
    <citation type="submission" date="2023-05" db="EMBL/GenBank/DDBJ databases">
        <authorList>
            <person name="Schelkunov M.I."/>
        </authorList>
    </citation>
    <scope>NUCLEOTIDE SEQUENCE</scope>
    <source>
        <strain evidence="7">Hsosn_3</strain>
        <tissue evidence="7">Leaf</tissue>
    </source>
</reference>
<evidence type="ECO:0000256" key="2">
    <source>
        <dbReference type="ARBA" id="ARBA00009295"/>
    </source>
</evidence>
<dbReference type="GO" id="GO:0016491">
    <property type="term" value="F:oxidoreductase activity"/>
    <property type="evidence" value="ECO:0007669"/>
    <property type="project" value="UniProtKB-KW"/>
</dbReference>
<keyword evidence="5" id="KW-0472">Membrane</keyword>
<dbReference type="InterPro" id="IPR005804">
    <property type="entry name" value="FA_desaturase_dom"/>
</dbReference>
<comment type="subcellular location">
    <subcellularLocation>
        <location evidence="1">Membrane</location>
    </subcellularLocation>
</comment>
<feature type="domain" description="Fatty acid desaturase" evidence="6">
    <location>
        <begin position="87"/>
        <end position="348"/>
    </location>
</feature>
<reference evidence="7" key="1">
    <citation type="submission" date="2023-02" db="EMBL/GenBank/DDBJ databases">
        <title>Genome of toxic invasive species Heracleum sosnowskyi carries increased number of genes despite the absence of recent whole-genome duplications.</title>
        <authorList>
            <person name="Schelkunov M."/>
            <person name="Shtratnikova V."/>
            <person name="Makarenko M."/>
            <person name="Klepikova A."/>
            <person name="Omelchenko D."/>
            <person name="Novikova G."/>
            <person name="Obukhova E."/>
            <person name="Bogdanov V."/>
            <person name="Penin A."/>
            <person name="Logacheva M."/>
        </authorList>
    </citation>
    <scope>NUCLEOTIDE SEQUENCE</scope>
    <source>
        <strain evidence="7">Hsosn_3</strain>
        <tissue evidence="7">Leaf</tissue>
    </source>
</reference>
<feature type="region of interest" description="Disordered" evidence="4">
    <location>
        <begin position="1"/>
        <end position="25"/>
    </location>
</feature>
<feature type="transmembrane region" description="Helical" evidence="5">
    <location>
        <begin position="181"/>
        <end position="198"/>
    </location>
</feature>
<name>A0AAD8MMI7_9APIA</name>
<proteinExistence type="inferred from homology"/>
<dbReference type="PANTHER" id="PTHR32100">
    <property type="entry name" value="OMEGA-6 FATTY ACID DESATURASE, CHLOROPLASTIC"/>
    <property type="match status" value="1"/>
</dbReference>
<gene>
    <name evidence="7" type="ORF">POM88_024778</name>
</gene>
<keyword evidence="3" id="KW-0560">Oxidoreductase</keyword>
<dbReference type="Proteomes" id="UP001237642">
    <property type="component" value="Unassembled WGS sequence"/>
</dbReference>
<organism evidence="7 8">
    <name type="scientific">Heracleum sosnowskyi</name>
    <dbReference type="NCBI Taxonomy" id="360622"/>
    <lineage>
        <taxon>Eukaryota</taxon>
        <taxon>Viridiplantae</taxon>
        <taxon>Streptophyta</taxon>
        <taxon>Embryophyta</taxon>
        <taxon>Tracheophyta</taxon>
        <taxon>Spermatophyta</taxon>
        <taxon>Magnoliopsida</taxon>
        <taxon>eudicotyledons</taxon>
        <taxon>Gunneridae</taxon>
        <taxon>Pentapetalae</taxon>
        <taxon>asterids</taxon>
        <taxon>campanulids</taxon>
        <taxon>Apiales</taxon>
        <taxon>Apiaceae</taxon>
        <taxon>Apioideae</taxon>
        <taxon>apioid superclade</taxon>
        <taxon>Tordylieae</taxon>
        <taxon>Tordyliinae</taxon>
        <taxon>Heracleum</taxon>
    </lineage>
</organism>
<evidence type="ECO:0000313" key="8">
    <source>
        <dbReference type="Proteomes" id="UP001237642"/>
    </source>
</evidence>
<evidence type="ECO:0000256" key="1">
    <source>
        <dbReference type="ARBA" id="ARBA00004370"/>
    </source>
</evidence>
<feature type="transmembrane region" description="Helical" evidence="5">
    <location>
        <begin position="252"/>
        <end position="274"/>
    </location>
</feature>
<dbReference type="EMBL" id="JAUIZM010000006">
    <property type="protein sequence ID" value="KAK1378034.1"/>
    <property type="molecule type" value="Genomic_DNA"/>
</dbReference>
<dbReference type="GO" id="GO:0006629">
    <property type="term" value="P:lipid metabolic process"/>
    <property type="evidence" value="ECO:0007669"/>
    <property type="project" value="InterPro"/>
</dbReference>
<dbReference type="Pfam" id="PF00487">
    <property type="entry name" value="FA_desaturase"/>
    <property type="match status" value="1"/>
</dbReference>
<dbReference type="GO" id="GO:0016020">
    <property type="term" value="C:membrane"/>
    <property type="evidence" value="ECO:0007669"/>
    <property type="project" value="UniProtKB-SubCell"/>
</dbReference>
<sequence length="418" mass="47809">MGAGGRMSTAPSNGKKTQAEALKRAPHEKPPFTIGDLKKSIPAHCFEKSLVTSFRYLIQDLIMAYALYYVATNYIDQYLPHPVNYLGWAAYIAVQGCVLTGAWVVGHECDHDAFSDYGWINDLVGLVVHSSLMVPYFSWKISHRRHHANTQSLENDEVYVPRFRSNIRNYYKILNNPPGRVLVWVTTLLVGFPLYLMFNVSGHKYERWTSHYDPHSPLYTERERTQIIVSDIAILAVLYGLYNLVLAKGFAWVFCVYGGPLLVVNMWFTLITILNHTHPSVPYYDSTEWDWLRGALCTVDRDYGILNKVFHNVCNAHVCHHIFSMIPHYHGLEATEAMKPVLGEYYQYDGTPILKAMYREMKECIYVEKDEGETKGVYWLSLAWQVGNRRLISNSLLSCPQASLASSTHSLTYCGSYC</sequence>
<protein>
    <submittedName>
        <fullName evidence="7">Delta12-fatty acid acetylenase</fullName>
    </submittedName>
</protein>
<dbReference type="InterPro" id="IPR012171">
    <property type="entry name" value="Fatty_acid_desaturase"/>
</dbReference>
<evidence type="ECO:0000256" key="5">
    <source>
        <dbReference type="SAM" id="Phobius"/>
    </source>
</evidence>
<keyword evidence="8" id="KW-1185">Reference proteome</keyword>
<comment type="similarity">
    <text evidence="2">Belongs to the fatty acid desaturase type 1 family.</text>
</comment>
<dbReference type="CDD" id="cd03507">
    <property type="entry name" value="Delta12-FADS-like"/>
    <property type="match status" value="1"/>
</dbReference>
<keyword evidence="5" id="KW-0812">Transmembrane</keyword>
<evidence type="ECO:0000256" key="4">
    <source>
        <dbReference type="SAM" id="MobiDB-lite"/>
    </source>
</evidence>